<dbReference type="AlphaFoldDB" id="A0A7X1FZ06"/>
<accession>A0A7X1FZ06</accession>
<dbReference type="SUPFAM" id="SSF141868">
    <property type="entry name" value="EAL domain-like"/>
    <property type="match status" value="1"/>
</dbReference>
<reference evidence="2 3" key="1">
    <citation type="submission" date="2020-08" db="EMBL/GenBank/DDBJ databases">
        <title>The genome sequence of type strain Novosphingobium piscinae KCTC 42194.</title>
        <authorList>
            <person name="Liu Y."/>
        </authorList>
    </citation>
    <scope>NUCLEOTIDE SEQUENCE [LARGE SCALE GENOMIC DNA]</scope>
    <source>
        <strain evidence="2 3">KCTC 42194</strain>
    </source>
</reference>
<dbReference type="GO" id="GO:0071111">
    <property type="term" value="F:cyclic-guanylate-specific phosphodiesterase activity"/>
    <property type="evidence" value="ECO:0007669"/>
    <property type="project" value="InterPro"/>
</dbReference>
<evidence type="ECO:0000259" key="1">
    <source>
        <dbReference type="PROSITE" id="PS50883"/>
    </source>
</evidence>
<dbReference type="Proteomes" id="UP000551327">
    <property type="component" value="Unassembled WGS sequence"/>
</dbReference>
<dbReference type="PANTHER" id="PTHR33121:SF79">
    <property type="entry name" value="CYCLIC DI-GMP PHOSPHODIESTERASE PDED-RELATED"/>
    <property type="match status" value="1"/>
</dbReference>
<gene>
    <name evidence="2" type="ORF">H7F53_10605</name>
</gene>
<evidence type="ECO:0000313" key="3">
    <source>
        <dbReference type="Proteomes" id="UP000551327"/>
    </source>
</evidence>
<feature type="domain" description="EAL" evidence="1">
    <location>
        <begin position="221"/>
        <end position="474"/>
    </location>
</feature>
<dbReference type="Pfam" id="PF00563">
    <property type="entry name" value="EAL"/>
    <property type="match status" value="1"/>
</dbReference>
<dbReference type="InterPro" id="IPR001633">
    <property type="entry name" value="EAL_dom"/>
</dbReference>
<proteinExistence type="predicted"/>
<comment type="caution">
    <text evidence="2">The sequence shown here is derived from an EMBL/GenBank/DDBJ whole genome shotgun (WGS) entry which is preliminary data.</text>
</comment>
<name>A0A7X1FZ06_9SPHN</name>
<dbReference type="PROSITE" id="PS50883">
    <property type="entry name" value="EAL"/>
    <property type="match status" value="1"/>
</dbReference>
<evidence type="ECO:0000313" key="2">
    <source>
        <dbReference type="EMBL" id="MBC2669595.1"/>
    </source>
</evidence>
<keyword evidence="3" id="KW-1185">Reference proteome</keyword>
<dbReference type="SMART" id="SM00052">
    <property type="entry name" value="EAL"/>
    <property type="match status" value="1"/>
</dbReference>
<dbReference type="CDD" id="cd01948">
    <property type="entry name" value="EAL"/>
    <property type="match status" value="1"/>
</dbReference>
<dbReference type="InterPro" id="IPR035919">
    <property type="entry name" value="EAL_sf"/>
</dbReference>
<organism evidence="2 3">
    <name type="scientific">Novosphingobium piscinae</name>
    <dbReference type="NCBI Taxonomy" id="1507448"/>
    <lineage>
        <taxon>Bacteria</taxon>
        <taxon>Pseudomonadati</taxon>
        <taxon>Pseudomonadota</taxon>
        <taxon>Alphaproteobacteria</taxon>
        <taxon>Sphingomonadales</taxon>
        <taxon>Sphingomonadaceae</taxon>
        <taxon>Novosphingobium</taxon>
    </lineage>
</organism>
<sequence>MFAVKRIAARRLRRAAYVVAGLGLLVGPALLDHIGITSNPSASLVGLTCFVAIKLWSKWQTQVLQTSRSGLPNFVALTEQPLPGQHDVIIAIVGRYEEIMATLPGDLHGEFARQIARRLAVGCGARHIYHGEGGLFAWIEPTRSLEQHIDNLEGLRSLFAAPLLVGKHVFDTNVHFGLERNHELDAVTRVNTAVASATEALKHGRTVEMFEAKRLANAAWELSLLARIDEGMRNGDIWLAYQPQWDYHEARLSGAEALIRWNDPVRGPIRPDEFILQAEQAGRIDALTYWVLDQAISAAERFNAFGPRFQISINLSAQLVDKPSLISSVADIVRRRGIDCRLLTIEVTETAGMCNRPAAIQNLMKLRAMGFRLSIDDFGTGEASLSYLAELPSDELKLDRRFVSKIVHHERERHIVASTINLAHALKQTVVAEGIEDLSTFELLRQLGCDVGQGYHISRPETLDQLIARYAALTKQGSTKLKSC</sequence>
<protein>
    <submittedName>
        <fullName evidence="2">EAL domain-containing protein</fullName>
    </submittedName>
</protein>
<dbReference type="InterPro" id="IPR050706">
    <property type="entry name" value="Cyclic-di-GMP_PDE-like"/>
</dbReference>
<dbReference type="Gene3D" id="3.20.20.450">
    <property type="entry name" value="EAL domain"/>
    <property type="match status" value="1"/>
</dbReference>
<dbReference type="PANTHER" id="PTHR33121">
    <property type="entry name" value="CYCLIC DI-GMP PHOSPHODIESTERASE PDEF"/>
    <property type="match status" value="1"/>
</dbReference>
<dbReference type="EMBL" id="JACLAX010000009">
    <property type="protein sequence ID" value="MBC2669595.1"/>
    <property type="molecule type" value="Genomic_DNA"/>
</dbReference>